<feature type="region of interest" description="Disordered" evidence="2">
    <location>
        <begin position="338"/>
        <end position="382"/>
    </location>
</feature>
<accession>A0A0G4G4D1</accession>
<evidence type="ECO:0000313" key="3">
    <source>
        <dbReference type="EMBL" id="CEM22784.1"/>
    </source>
</evidence>
<evidence type="ECO:0000256" key="1">
    <source>
        <dbReference type="SAM" id="Coils"/>
    </source>
</evidence>
<feature type="compositionally biased region" description="Basic and acidic residues" evidence="2">
    <location>
        <begin position="2857"/>
        <end position="2866"/>
    </location>
</feature>
<sequence>MNVPLPGLFLATGIAEDSGRASEEPGIFSLPVVAAQATGSSGAPQQACAFPEAPLVQALVVPSATHQSLLPQGAGERGGYRVGRFEVIDHGRSMDVEGGRGGGILQALHQYQQSEMIHRQQQYIISKDVPPADAGGKSHSSLPLSSAQESQEGQDSSTAAGAAEGPRRQSADTVRHATVIGPQIGVNGSAATCNGPLLLLVAGPTEEGGKSCAGSDSGATVSLHGAPTAASSNEKSPPQATTRHMTEHASAAGGAGSCLQKNDADVEGSGVQRRDNPDGDGALSSGEVKEREGEVDRTAVGGPSAYRVLATQLAPMALATSPVIPLLPLPSPSPCAHTFVAGRGENGETADPSAASSSAAAAASGQRRTPKASASVPSVPSSTGLPFPLDLQALLATAVESVVADKLGDGFKEELLDRLERRFEKQIAEKLEEEEEVEFEFNQHHHHHHGGHPTDSPDPLLAEGPVEFHPPSPSPVGGDHSTSGVGLDTGGSELLRHASPFLTRSRPPLPPTPSPSSHFVAFPLRAGTRPSTVHSHGGDTTLFSYSSCSSPQTCYATSPPPLHLSQPLHIRSPSGGNLGLGGEAEGDEEGDQSFSLDFQEAASQVVKAEEGEAGARTPAQVSHGGSARIGGGAHGVLRLSSRRSERLRSRCHSGNSSIGPGEDRRRRGRVRSASCSELGVLLEAVQPPSSASGEEEKKGVGSGEEEKGKPVPVDGSGKETEEEGKMKGPSVGRERERLKKKKRGKESEGEEDADDEEEEGEEEEEEEEEGTVTVKQRHSFVSGFSDGAGCDFDEACADGERGVGAEGGEVAARSGHREVPRAPLSLAAAFPGGGARHRSTGASRFRQGRSSRRAASLRLRGSCTDVEGDGGDGEGVEGDVEKSPSVDRSSLFSMKARAVGKGERYKGLWRRHRGPRGVPAGGSRTPVTDTPCTSVSRPAELASVNGTGNMTSRSLTTSAPLPPPSFSVSLTRSHSLGGPPTWPAVALQRGMRGGGQAEVETGGGTFSPSPLTARGVTYAVPSGALQKDLRASDPVPVSAPRGFLPRGGRGLMGSRHGHMHSHSHSVWDRLRSPHVAFRGDMRDRRRMRLRFGTVHAEHHARLRVGGWGLVGPASISGGQFWGEGRRGGGPAAVAGGVETPAGGMGEDSMGKGPQQAMLKALSGFQRSIVKLEKQNRGLLSRIRNLESENLKLQSANLELRKQRLFLEDSTRGKAAAGFYPHPHSHPHPGVVTAAGAHPGGSFPGVPPSAGAPRVVSFLRRSVLFHPNRLGGGIPSGTQHRSASKQVSRAHGAATLPHPSPQLLPEAVINVDAQMGGGDVNDGLTGEACTPRKPTSSGVMGSVAGGDMTKTTAAPPMPLTLSLLSQSGFQNGPPTGETRAGVSVSPHPSGGGRLSPSRQAAEGDGGQAGGERERGGPSSSRGATPLAPQQENQSIGLGIQFFLNRYRGAAQQRQPAGAEGVRQTAMGEEPPPSVISPNRPPPPQEGAQETAGMTGGAGERQVPRFVEGSGGRDEPPLVERSSHATETTETTALPAAASFPSVAHLDTHEPATVPAGAVALVGPGGGGEGGVSLGMLPQRGGEVVFGILPSGAQTAASVGAPHMPTAGQGGGLADLMAAAAGHVPQEVMVASTLLHPHGGMGAGMSAAAPGEGMDTTVHLPPCAFSEGCPTGEPGERSAMAAPLLSQPPASASSSDFVGNAPAYFGCHPMGMGGDSSAFFLPPEMRGSVSLGTFQGLVPAGPGVRPLNQRRHSHGSMQQAQQQASSEFWMQQAGLDGLVCSPLTALSSQSGRYRAAPISGSHGQPSGRLGPRFASFDLQEIESDLYLHRRPHHPSYLHQRQAVLLNTQRNGQNAHPHTSAHFGDPSPIPSLPSQIPAGVASVTGGGAFSTTGFSATPPGTSPRSFESAPLFLAGPDMNMQRGGELMTEVTASGSTPAGLALMQTHHAGGAEVQAAGAVVHLHAGMHGVGGMHGGNDRESWTRASSCASSQEHGPPAGRRKGASGGGRARGTTSGSGVGGRKNRIRLIVDVDEEESVSGGVGGAVGASANRGGGGAQGGGGVGTGLSRADSGGALSGGTSEAGDCPPHFSGPLSSLHAPGHSGASSRGAPGKAGPGEYAGSQVQGVFLQQTAGEAPTSHLQHSGGGLLLRAQTTGLPAEVTTATASGLAAFGDRLHEAGGSMQTSLSVSEPSPNPALVEAPPVGFGLEGPVGGGGEGAEAETDESARVLIDSDLQLQLCNPAHAHPHAPHATVSHGPPGLSSHIHGDAFSDRGGEGDAFLHGGVPREFSHPSSSGEGPTDREREGGGAPSDPTSHFPPSLPHGSGEPDGASASVAKPGAPGAPLKGPSRLRAAMRDRPLVAVPVPHAEGDCSLPAVLQGTGASAAERETVRMVRRKREKGEREKERDSRDGGDSCRKTNRSGTSATVSPLPFPLSSQDAEHWMHRERVGDSRPSLQSLVSHGSGSSFTQADRDLHLPCVESLPTFLAHQAASPAAAAGASGSVSGGSSFPPTALSQHQQTRPPSQAGTCSSSVDGDEGMHSRMAGAFQGPHPYGGTERDAGLPAPSASIHDHLPTQTDHLLPDGPSSHVLGPEGPELSGAGGRGQGKTAQKGGGDRRRFLSPLASLLAAHAGGPLGSSGSAQLQVHHAAASPSASCSAQPSVAESSCAVSCAASDAASSCRGDDVALSLSLAHGGPSAARPLASGPAPSHHLHSQAPPPLSVQSAVHGHTTQAGSSACTRTPPGFPPSSSSSPSILGSPQSPPTVMGPGSSSSSQSHALPQQHPAPTLPPVSEGIEGDGESVRGGGGDRGGAGSDRGGGPESVDLRDSGDGGKENEGDATGCETVRAGVGVWKGQEGGLAEEREGGDLT</sequence>
<feature type="region of interest" description="Disordered" evidence="2">
    <location>
        <begin position="1967"/>
        <end position="2018"/>
    </location>
</feature>
<feature type="compositionally biased region" description="Basic and acidic residues" evidence="2">
    <location>
        <begin position="2820"/>
        <end position="2833"/>
    </location>
</feature>
<feature type="compositionally biased region" description="Basic and acidic residues" evidence="2">
    <location>
        <begin position="1509"/>
        <end position="1522"/>
    </location>
</feature>
<feature type="region of interest" description="Disordered" evidence="2">
    <location>
        <begin position="2240"/>
        <end position="2345"/>
    </location>
</feature>
<feature type="compositionally biased region" description="Basic and acidic residues" evidence="2">
    <location>
        <begin position="694"/>
        <end position="709"/>
    </location>
</feature>
<feature type="compositionally biased region" description="Basic and acidic residues" evidence="2">
    <location>
        <begin position="2395"/>
        <end position="2413"/>
    </location>
</feature>
<feature type="compositionally biased region" description="Polar residues" evidence="2">
    <location>
        <begin position="1979"/>
        <end position="1989"/>
    </location>
</feature>
<feature type="compositionally biased region" description="Acidic residues" evidence="2">
    <location>
        <begin position="866"/>
        <end position="878"/>
    </location>
</feature>
<feature type="compositionally biased region" description="Basic and acidic residues" evidence="2">
    <location>
        <begin position="2435"/>
        <end position="2447"/>
    </location>
</feature>
<feature type="compositionally biased region" description="Low complexity" evidence="2">
    <location>
        <begin position="2332"/>
        <end position="2344"/>
    </location>
</feature>
<feature type="coiled-coil region" evidence="1">
    <location>
        <begin position="1168"/>
        <end position="1202"/>
    </location>
</feature>
<feature type="region of interest" description="Disordered" evidence="2">
    <location>
        <begin position="128"/>
        <end position="173"/>
    </location>
</feature>
<organism evidence="3">
    <name type="scientific">Chromera velia CCMP2878</name>
    <dbReference type="NCBI Taxonomy" id="1169474"/>
    <lineage>
        <taxon>Eukaryota</taxon>
        <taxon>Sar</taxon>
        <taxon>Alveolata</taxon>
        <taxon>Colpodellida</taxon>
        <taxon>Chromeraceae</taxon>
        <taxon>Chromera</taxon>
    </lineage>
</organism>
<feature type="compositionally biased region" description="Low complexity" evidence="2">
    <location>
        <begin position="853"/>
        <end position="862"/>
    </location>
</feature>
<feature type="region of interest" description="Disordered" evidence="2">
    <location>
        <begin position="1216"/>
        <end position="1247"/>
    </location>
</feature>
<feature type="compositionally biased region" description="Low complexity" evidence="2">
    <location>
        <begin position="1449"/>
        <end position="1459"/>
    </location>
</feature>
<feature type="compositionally biased region" description="Low complexity" evidence="2">
    <location>
        <begin position="2744"/>
        <end position="2756"/>
    </location>
</feature>
<feature type="compositionally biased region" description="Polar residues" evidence="2">
    <location>
        <begin position="2506"/>
        <end position="2530"/>
    </location>
</feature>
<evidence type="ECO:0000256" key="2">
    <source>
        <dbReference type="SAM" id="MobiDB-lite"/>
    </source>
</evidence>
<feature type="compositionally biased region" description="Gly residues" evidence="2">
    <location>
        <begin position="2036"/>
        <end position="2061"/>
    </location>
</feature>
<gene>
    <name evidence="3" type="ORF">Cvel_20087</name>
</gene>
<feature type="region of interest" description="Disordered" evidence="2">
    <location>
        <begin position="2363"/>
        <end position="2466"/>
    </location>
</feature>
<feature type="compositionally biased region" description="Low complexity" evidence="2">
    <location>
        <begin position="1523"/>
        <end position="1535"/>
    </location>
</feature>
<feature type="compositionally biased region" description="Basic and acidic residues" evidence="2">
    <location>
        <begin position="2261"/>
        <end position="2272"/>
    </location>
</feature>
<feature type="region of interest" description="Disordered" evidence="2">
    <location>
        <begin position="434"/>
        <end position="493"/>
    </location>
</feature>
<feature type="compositionally biased region" description="Low complexity" evidence="2">
    <location>
        <begin position="353"/>
        <end position="364"/>
    </location>
</feature>
<feature type="compositionally biased region" description="Gly residues" evidence="2">
    <location>
        <begin position="2000"/>
        <end position="2017"/>
    </location>
</feature>
<feature type="compositionally biased region" description="Polar residues" evidence="2">
    <location>
        <begin position="138"/>
        <end position="159"/>
    </location>
</feature>
<feature type="compositionally biased region" description="Polar residues" evidence="2">
    <location>
        <begin position="229"/>
        <end position="243"/>
    </location>
</feature>
<dbReference type="VEuPathDB" id="CryptoDB:Cvel_20087"/>
<feature type="compositionally biased region" description="Basic and acidic residues" evidence="2">
    <location>
        <begin position="716"/>
        <end position="737"/>
    </location>
</feature>
<feature type="compositionally biased region" description="Polar residues" evidence="2">
    <location>
        <begin position="925"/>
        <end position="936"/>
    </location>
</feature>
<feature type="compositionally biased region" description="Low complexity" evidence="2">
    <location>
        <begin position="372"/>
        <end position="382"/>
    </location>
</feature>
<feature type="region of interest" description="Disordered" evidence="2">
    <location>
        <begin position="1849"/>
        <end position="1914"/>
    </location>
</feature>
<proteinExistence type="predicted"/>
<feature type="compositionally biased region" description="Basic and acidic residues" evidence="2">
    <location>
        <begin position="287"/>
        <end position="297"/>
    </location>
</feature>
<feature type="region of interest" description="Disordered" evidence="2">
    <location>
        <begin position="1449"/>
        <end position="1535"/>
    </location>
</feature>
<keyword evidence="1" id="KW-0175">Coiled coil</keyword>
<feature type="region of interest" description="Disordered" evidence="2">
    <location>
        <begin position="2494"/>
        <end position="2614"/>
    </location>
</feature>
<feature type="compositionally biased region" description="Gly residues" evidence="2">
    <location>
        <begin position="2799"/>
        <end position="2817"/>
    </location>
</feature>
<feature type="compositionally biased region" description="Low complexity" evidence="2">
    <location>
        <begin position="2494"/>
        <end position="2505"/>
    </location>
</feature>
<feature type="region of interest" description="Disordered" evidence="2">
    <location>
        <begin position="1269"/>
        <end position="1300"/>
    </location>
</feature>
<feature type="compositionally biased region" description="Polar residues" evidence="2">
    <location>
        <begin position="1361"/>
        <end position="1372"/>
    </location>
</feature>
<feature type="compositionally biased region" description="Polar residues" evidence="2">
    <location>
        <begin position="1275"/>
        <end position="1286"/>
    </location>
</feature>
<feature type="region of interest" description="Disordered" evidence="2">
    <location>
        <begin position="567"/>
        <end position="889"/>
    </location>
</feature>
<feature type="compositionally biased region" description="Pro residues" evidence="2">
    <location>
        <begin position="1468"/>
        <end position="1483"/>
    </location>
</feature>
<feature type="region of interest" description="Disordered" evidence="2">
    <location>
        <begin position="1321"/>
        <end position="1432"/>
    </location>
</feature>
<feature type="region of interest" description="Disordered" evidence="2">
    <location>
        <begin position="2692"/>
        <end position="2866"/>
    </location>
</feature>
<dbReference type="EMBL" id="CDMZ01000858">
    <property type="protein sequence ID" value="CEM22784.1"/>
    <property type="molecule type" value="Genomic_DNA"/>
</dbReference>
<feature type="region of interest" description="Disordered" evidence="2">
    <location>
        <begin position="206"/>
        <end position="299"/>
    </location>
</feature>
<feature type="compositionally biased region" description="Polar residues" evidence="2">
    <location>
        <begin position="2718"/>
        <end position="2736"/>
    </location>
</feature>
<protein>
    <submittedName>
        <fullName evidence="3">Uncharacterized protein</fullName>
    </submittedName>
</protein>
<feature type="region of interest" description="Disordered" evidence="2">
    <location>
        <begin position="2031"/>
        <end position="2115"/>
    </location>
</feature>
<feature type="compositionally biased region" description="Acidic residues" evidence="2">
    <location>
        <begin position="748"/>
        <end position="770"/>
    </location>
</feature>
<feature type="region of interest" description="Disordered" evidence="2">
    <location>
        <begin position="911"/>
        <end position="962"/>
    </location>
</feature>
<name>A0A0G4G4D1_9ALVE</name>
<reference evidence="3" key="1">
    <citation type="submission" date="2014-11" db="EMBL/GenBank/DDBJ databases">
        <authorList>
            <person name="Otto D Thomas"/>
            <person name="Naeem Raeece"/>
        </authorList>
    </citation>
    <scope>NUCLEOTIDE SEQUENCE</scope>
</reference>
<feature type="compositionally biased region" description="Polar residues" evidence="2">
    <location>
        <begin position="2450"/>
        <end position="2466"/>
    </location>
</feature>